<feature type="binding site" evidence="3">
    <location>
        <position position="164"/>
    </location>
    <ligand>
        <name>a divalent metal cation</name>
        <dbReference type="ChEBI" id="CHEBI:60240"/>
        <label>2</label>
    </ligand>
</feature>
<dbReference type="Proteomes" id="UP000185809">
    <property type="component" value="Unassembled WGS sequence"/>
</dbReference>
<protein>
    <recommendedName>
        <fullName evidence="6">Hydrolase TatD</fullName>
    </recommendedName>
</protein>
<dbReference type="GO" id="GO:0016788">
    <property type="term" value="F:hydrolase activity, acting on ester bonds"/>
    <property type="evidence" value="ECO:0007669"/>
    <property type="project" value="InterPro"/>
</dbReference>
<dbReference type="FunFam" id="3.20.20.140:FF:000005">
    <property type="entry name" value="TatD family hydrolase"/>
    <property type="match status" value="1"/>
</dbReference>
<dbReference type="CDD" id="cd01310">
    <property type="entry name" value="TatD_DNAse"/>
    <property type="match status" value="1"/>
</dbReference>
<feature type="binding site" evidence="3">
    <location>
        <position position="93"/>
    </location>
    <ligand>
        <name>a divalent metal cation</name>
        <dbReference type="ChEBI" id="CHEBI:60240"/>
        <label>1</label>
    </ligand>
</feature>
<evidence type="ECO:0008006" key="6">
    <source>
        <dbReference type="Google" id="ProtNLM"/>
    </source>
</evidence>
<dbReference type="Gene3D" id="3.20.20.140">
    <property type="entry name" value="Metal-dependent hydrolases"/>
    <property type="match status" value="1"/>
</dbReference>
<feature type="binding site" evidence="3">
    <location>
        <position position="133"/>
    </location>
    <ligand>
        <name>a divalent metal cation</name>
        <dbReference type="ChEBI" id="CHEBI:60240"/>
        <label>2</label>
    </ligand>
</feature>
<reference evidence="4 5" key="1">
    <citation type="journal article" date="2016" name="Nat. Commun.">
        <title>Thousands of microbial genomes shed light on interconnected biogeochemical processes in an aquifer system.</title>
        <authorList>
            <person name="Anantharaman K."/>
            <person name="Brown C.T."/>
            <person name="Hug L.A."/>
            <person name="Sharon I."/>
            <person name="Castelle C.J."/>
            <person name="Probst A.J."/>
            <person name="Thomas B.C."/>
            <person name="Singh A."/>
            <person name="Wilkins M.J."/>
            <person name="Karaoz U."/>
            <person name="Brodie E.L."/>
            <person name="Williams K.H."/>
            <person name="Hubbard S.S."/>
            <person name="Banfield J.F."/>
        </authorList>
    </citation>
    <scope>NUCLEOTIDE SEQUENCE [LARGE SCALE GENOMIC DNA]</scope>
</reference>
<dbReference type="PIRSF" id="PIRSF005902">
    <property type="entry name" value="DNase_TatD"/>
    <property type="match status" value="1"/>
</dbReference>
<evidence type="ECO:0000256" key="1">
    <source>
        <dbReference type="ARBA" id="ARBA00022723"/>
    </source>
</evidence>
<dbReference type="PANTHER" id="PTHR46124:SF2">
    <property type="entry name" value="D-AMINOACYL-TRNA DEACYLASE"/>
    <property type="match status" value="1"/>
</dbReference>
<comment type="caution">
    <text evidence="4">The sequence shown here is derived from an EMBL/GenBank/DDBJ whole genome shotgun (WGS) entry which is preliminary data.</text>
</comment>
<evidence type="ECO:0000256" key="3">
    <source>
        <dbReference type="PIRSR" id="PIRSR005902-1"/>
    </source>
</evidence>
<keyword evidence="2" id="KW-0378">Hydrolase</keyword>
<feature type="binding site" evidence="3">
    <location>
        <position position="11"/>
    </location>
    <ligand>
        <name>a divalent metal cation</name>
        <dbReference type="ChEBI" id="CHEBI:60240"/>
        <label>1</label>
    </ligand>
</feature>
<feature type="binding site" evidence="3">
    <location>
        <position position="212"/>
    </location>
    <ligand>
        <name>a divalent metal cation</name>
        <dbReference type="ChEBI" id="CHEBI:60240"/>
        <label>1</label>
    </ligand>
</feature>
<dbReference type="EMBL" id="MFUP01000007">
    <property type="protein sequence ID" value="OGI87991.1"/>
    <property type="molecule type" value="Genomic_DNA"/>
</dbReference>
<keyword evidence="1 3" id="KW-0479">Metal-binding</keyword>
<evidence type="ECO:0000313" key="5">
    <source>
        <dbReference type="Proteomes" id="UP000185809"/>
    </source>
</evidence>
<proteinExistence type="predicted"/>
<dbReference type="Pfam" id="PF01026">
    <property type="entry name" value="TatD_DNase"/>
    <property type="match status" value="1"/>
</dbReference>
<dbReference type="PANTHER" id="PTHR46124">
    <property type="entry name" value="D-AMINOACYL-TRNA DEACYLASE"/>
    <property type="match status" value="1"/>
</dbReference>
<dbReference type="GO" id="GO:0046872">
    <property type="term" value="F:metal ion binding"/>
    <property type="evidence" value="ECO:0007669"/>
    <property type="project" value="UniProtKB-KW"/>
</dbReference>
<sequence>MIFEYFDIHSHLNLGELKENQDEVISEMAKEKIGTITVGIDLETSKEAIALAKKYKNIWATVGFHPMNVFKEEFNKESYKNLILENEIVAIGECGLDYSKLKDNDLRTKERQKEVFTKQVELAVEFNKPLMIHCRPKENTMDAYFDALEILNSFSEPRLKGNIHFFVGDTNIAQRFLNIGFTLSFTGVVTFSKDYDQIIEYLPLNMILPETDAPFVTPVPYRGQCNKPQYIKEIVKRIAEIRNRDVEEVKQIFIKNTLRVFDSIKSDLT</sequence>
<dbReference type="AlphaFoldDB" id="A0A1F6X1L7"/>
<accession>A0A1F6X1L7</accession>
<organism evidence="4 5">
    <name type="scientific">Candidatus Nomurabacteria bacterium RIFCSPLOWO2_01_FULL_33_24</name>
    <dbReference type="NCBI Taxonomy" id="1801765"/>
    <lineage>
        <taxon>Bacteria</taxon>
        <taxon>Candidatus Nomuraibacteriota</taxon>
    </lineage>
</organism>
<evidence type="ECO:0000256" key="2">
    <source>
        <dbReference type="ARBA" id="ARBA00022801"/>
    </source>
</evidence>
<feature type="binding site" evidence="3">
    <location>
        <position position="9"/>
    </location>
    <ligand>
        <name>a divalent metal cation</name>
        <dbReference type="ChEBI" id="CHEBI:60240"/>
        <label>1</label>
    </ligand>
</feature>
<name>A0A1F6X1L7_9BACT</name>
<dbReference type="NCBIfam" id="TIGR00010">
    <property type="entry name" value="YchF/TatD family DNA exonuclease"/>
    <property type="match status" value="1"/>
</dbReference>
<dbReference type="GO" id="GO:0004536">
    <property type="term" value="F:DNA nuclease activity"/>
    <property type="evidence" value="ECO:0007669"/>
    <property type="project" value="InterPro"/>
</dbReference>
<evidence type="ECO:0000313" key="4">
    <source>
        <dbReference type="EMBL" id="OGI87991.1"/>
    </source>
</evidence>
<dbReference type="InterPro" id="IPR032466">
    <property type="entry name" value="Metal_Hydrolase"/>
</dbReference>
<dbReference type="InterPro" id="IPR015991">
    <property type="entry name" value="TatD/YcfH-like"/>
</dbReference>
<dbReference type="InterPro" id="IPR001130">
    <property type="entry name" value="TatD-like"/>
</dbReference>
<gene>
    <name evidence="4" type="ORF">A2995_00770</name>
</gene>
<dbReference type="SUPFAM" id="SSF51556">
    <property type="entry name" value="Metallo-dependent hydrolases"/>
    <property type="match status" value="1"/>
</dbReference>